<keyword evidence="7 14" id="KW-0812">Transmembrane</keyword>
<keyword evidence="4" id="KW-0813">Transport</keyword>
<evidence type="ECO:0000256" key="1">
    <source>
        <dbReference type="ARBA" id="ARBA00001971"/>
    </source>
</evidence>
<evidence type="ECO:0000256" key="11">
    <source>
        <dbReference type="ARBA" id="ARBA00023004"/>
    </source>
</evidence>
<feature type="domain" description="Cytochrome b561 bacterial/Ni-hydrogenase" evidence="16">
    <location>
        <begin position="168"/>
        <end position="341"/>
    </location>
</feature>
<dbReference type="PANTHER" id="PTHR30074:SF6">
    <property type="entry name" value="FORMATE DEHYDROGENASE GAMMA SUBUNIT"/>
    <property type="match status" value="1"/>
</dbReference>
<evidence type="ECO:0000256" key="8">
    <source>
        <dbReference type="ARBA" id="ARBA00022723"/>
    </source>
</evidence>
<evidence type="ECO:0000313" key="17">
    <source>
        <dbReference type="EMBL" id="RJG07461.1"/>
    </source>
</evidence>
<name>A0A418X4Z9_9BURK</name>
<dbReference type="GO" id="GO:0009055">
    <property type="term" value="F:electron transfer activity"/>
    <property type="evidence" value="ECO:0007669"/>
    <property type="project" value="InterPro"/>
</dbReference>
<feature type="transmembrane region" description="Helical" evidence="14">
    <location>
        <begin position="316"/>
        <end position="337"/>
    </location>
</feature>
<reference evidence="17 18" key="1">
    <citation type="submission" date="2018-09" db="EMBL/GenBank/DDBJ databases">
        <authorList>
            <person name="Zhu H."/>
        </authorList>
    </citation>
    <scope>NUCLEOTIDE SEQUENCE [LARGE SCALE GENOMIC DNA]</scope>
    <source>
        <strain evidence="17 18">K2R10-39</strain>
    </source>
</reference>
<evidence type="ECO:0000256" key="4">
    <source>
        <dbReference type="ARBA" id="ARBA00022448"/>
    </source>
</evidence>
<protein>
    <submittedName>
        <fullName evidence="17">Formate dehydrogenase subunit gamma</fullName>
    </submittedName>
</protein>
<dbReference type="RefSeq" id="WP_119740932.1">
    <property type="nucleotide sequence ID" value="NZ_QYUN01000002.1"/>
</dbReference>
<dbReference type="GO" id="GO:0046872">
    <property type="term" value="F:metal ion binding"/>
    <property type="evidence" value="ECO:0007669"/>
    <property type="project" value="UniProtKB-KW"/>
</dbReference>
<evidence type="ECO:0000313" key="18">
    <source>
        <dbReference type="Proteomes" id="UP000285190"/>
    </source>
</evidence>
<evidence type="ECO:0000256" key="10">
    <source>
        <dbReference type="ARBA" id="ARBA00022989"/>
    </source>
</evidence>
<dbReference type="Pfam" id="PF01292">
    <property type="entry name" value="Ni_hydr_CYTB"/>
    <property type="match status" value="1"/>
</dbReference>
<evidence type="ECO:0000256" key="12">
    <source>
        <dbReference type="ARBA" id="ARBA00023136"/>
    </source>
</evidence>
<evidence type="ECO:0000259" key="16">
    <source>
        <dbReference type="Pfam" id="PF01292"/>
    </source>
</evidence>
<feature type="transmembrane region" description="Helical" evidence="14">
    <location>
        <begin position="175"/>
        <end position="200"/>
    </location>
</feature>
<evidence type="ECO:0000256" key="7">
    <source>
        <dbReference type="ARBA" id="ARBA00022692"/>
    </source>
</evidence>
<dbReference type="GO" id="GO:0015944">
    <property type="term" value="P:formate oxidation"/>
    <property type="evidence" value="ECO:0007669"/>
    <property type="project" value="TreeGrafter"/>
</dbReference>
<dbReference type="GO" id="GO:0036397">
    <property type="term" value="F:formate dehydrogenase (quinone) activity"/>
    <property type="evidence" value="ECO:0007669"/>
    <property type="project" value="TreeGrafter"/>
</dbReference>
<proteinExistence type="inferred from homology"/>
<comment type="caution">
    <text evidence="17">The sequence shown here is derived from an EMBL/GenBank/DDBJ whole genome shotgun (WGS) entry which is preliminary data.</text>
</comment>
<dbReference type="Proteomes" id="UP000285190">
    <property type="component" value="Unassembled WGS sequence"/>
</dbReference>
<keyword evidence="10 14" id="KW-1133">Transmembrane helix</keyword>
<dbReference type="PANTHER" id="PTHR30074">
    <property type="entry name" value="FORMATE DEHYDROGENASE, NITRATE-INDUCIBLE, CYTOCHROME B556 FDN SUBUNIT"/>
    <property type="match status" value="1"/>
</dbReference>
<feature type="signal peptide" evidence="15">
    <location>
        <begin position="1"/>
        <end position="24"/>
    </location>
</feature>
<sequence>MKNRFASLVLGIAVMALSAGSVMAQDNTAKPAPAAQAAPSTQPAQPAPAAAPNVESDDIRYLQQNQAERARDQPGNNAPVWRTVVEGTKNYSSLPYPEAGVLIQPRQQFPGQARATTAGEAWRQYRNGPLTQISGWVLLVAAAAFFGAYLIFGPIKLKAPKTGRLIERFTPFERIAHWSTAISFTVLALTGIIMLFGKYVLMPVFGHTLFGWLAYGSKTIHNFVGPIFTVSVIVVFLLFVKDNLPRAVDVKWLARLGGAIGKGHVNAGRFNGGEKLWFWGGVVVLSLIVSISGFVLDMLVPGIEYTRGNMQVANVIHIIATVLIMAVSLGHIYMGTIGMEGAYGAMRTGYVDDTWAREHHDLWYEEVQSGKVPRVRSQEGDRKMVDLKEKGA</sequence>
<feature type="transmembrane region" description="Helical" evidence="14">
    <location>
        <begin position="133"/>
        <end position="155"/>
    </location>
</feature>
<dbReference type="EMBL" id="QYUN01000002">
    <property type="protein sequence ID" value="RJG07461.1"/>
    <property type="molecule type" value="Genomic_DNA"/>
</dbReference>
<dbReference type="InterPro" id="IPR011577">
    <property type="entry name" value="Cyt_b561_bac/Ni-Hgenase"/>
</dbReference>
<dbReference type="InterPro" id="IPR016174">
    <property type="entry name" value="Di-haem_cyt_TM"/>
</dbReference>
<evidence type="ECO:0000256" key="6">
    <source>
        <dbReference type="ARBA" id="ARBA00022617"/>
    </source>
</evidence>
<evidence type="ECO:0000256" key="13">
    <source>
        <dbReference type="SAM" id="MobiDB-lite"/>
    </source>
</evidence>
<evidence type="ECO:0000256" key="9">
    <source>
        <dbReference type="ARBA" id="ARBA00022982"/>
    </source>
</evidence>
<keyword evidence="8" id="KW-0479">Metal-binding</keyword>
<dbReference type="Gene3D" id="1.20.950.20">
    <property type="entry name" value="Transmembrane di-heme cytochromes, Chain C"/>
    <property type="match status" value="1"/>
</dbReference>
<keyword evidence="18" id="KW-1185">Reference proteome</keyword>
<feature type="transmembrane region" description="Helical" evidence="14">
    <location>
        <begin position="220"/>
        <end position="240"/>
    </location>
</feature>
<dbReference type="SUPFAM" id="SSF81342">
    <property type="entry name" value="Transmembrane di-heme cytochromes"/>
    <property type="match status" value="1"/>
</dbReference>
<comment type="similarity">
    <text evidence="3">Belongs to the formate dehydrogenase gamma subunit family.</text>
</comment>
<dbReference type="GO" id="GO:0005886">
    <property type="term" value="C:plasma membrane"/>
    <property type="evidence" value="ECO:0007669"/>
    <property type="project" value="UniProtKB-SubCell"/>
</dbReference>
<dbReference type="GO" id="GO:0008863">
    <property type="term" value="F:formate dehydrogenase (NAD+) activity"/>
    <property type="evidence" value="ECO:0007669"/>
    <property type="project" value="InterPro"/>
</dbReference>
<dbReference type="OrthoDB" id="9790598at2"/>
<dbReference type="GO" id="GO:0022904">
    <property type="term" value="P:respiratory electron transport chain"/>
    <property type="evidence" value="ECO:0007669"/>
    <property type="project" value="InterPro"/>
</dbReference>
<evidence type="ECO:0000256" key="15">
    <source>
        <dbReference type="SAM" id="SignalP"/>
    </source>
</evidence>
<keyword evidence="12 14" id="KW-0472">Membrane</keyword>
<evidence type="ECO:0000256" key="2">
    <source>
        <dbReference type="ARBA" id="ARBA00004651"/>
    </source>
</evidence>
<keyword evidence="15" id="KW-0732">Signal</keyword>
<evidence type="ECO:0000256" key="3">
    <source>
        <dbReference type="ARBA" id="ARBA00010747"/>
    </source>
</evidence>
<dbReference type="NCBIfam" id="TIGR01583">
    <property type="entry name" value="formate-DH-gamm"/>
    <property type="match status" value="1"/>
</dbReference>
<comment type="subcellular location">
    <subcellularLocation>
        <location evidence="2">Cell membrane</location>
        <topology evidence="2">Multi-pass membrane protein</topology>
    </subcellularLocation>
</comment>
<evidence type="ECO:0000256" key="5">
    <source>
        <dbReference type="ARBA" id="ARBA00022475"/>
    </source>
</evidence>
<keyword evidence="6" id="KW-0349">Heme</keyword>
<feature type="region of interest" description="Disordered" evidence="13">
    <location>
        <begin position="30"/>
        <end position="53"/>
    </location>
</feature>
<keyword evidence="5" id="KW-1003">Cell membrane</keyword>
<accession>A0A418X4Z9</accession>
<dbReference type="GO" id="GO:0009326">
    <property type="term" value="C:formate dehydrogenase complex"/>
    <property type="evidence" value="ECO:0007669"/>
    <property type="project" value="InterPro"/>
</dbReference>
<feature type="transmembrane region" description="Helical" evidence="14">
    <location>
        <begin position="276"/>
        <end position="296"/>
    </location>
</feature>
<dbReference type="GO" id="GO:0009061">
    <property type="term" value="P:anaerobic respiration"/>
    <property type="evidence" value="ECO:0007669"/>
    <property type="project" value="TreeGrafter"/>
</dbReference>
<gene>
    <name evidence="17" type="ORF">D3870_16975</name>
</gene>
<keyword evidence="9" id="KW-0249">Electron transport</keyword>
<evidence type="ECO:0000256" key="14">
    <source>
        <dbReference type="SAM" id="Phobius"/>
    </source>
</evidence>
<feature type="chain" id="PRO_5018994312" evidence="15">
    <location>
        <begin position="25"/>
        <end position="392"/>
    </location>
</feature>
<comment type="cofactor">
    <cofactor evidence="1">
        <name>heme</name>
        <dbReference type="ChEBI" id="CHEBI:30413"/>
    </cofactor>
</comment>
<organism evidence="17 18">
    <name type="scientific">Noviherbaspirillum cavernae</name>
    <dbReference type="NCBI Taxonomy" id="2320862"/>
    <lineage>
        <taxon>Bacteria</taxon>
        <taxon>Pseudomonadati</taxon>
        <taxon>Pseudomonadota</taxon>
        <taxon>Betaproteobacteria</taxon>
        <taxon>Burkholderiales</taxon>
        <taxon>Oxalobacteraceae</taxon>
        <taxon>Noviherbaspirillum</taxon>
    </lineage>
</organism>
<feature type="compositionally biased region" description="Low complexity" evidence="13">
    <location>
        <begin position="30"/>
        <end position="52"/>
    </location>
</feature>
<dbReference type="InterPro" id="IPR006471">
    <property type="entry name" value="Formate_DH_gsu"/>
</dbReference>
<keyword evidence="11" id="KW-0408">Iron</keyword>
<dbReference type="InterPro" id="IPR051817">
    <property type="entry name" value="FDH_cytochrome_b556_subunit"/>
</dbReference>
<dbReference type="AlphaFoldDB" id="A0A418X4Z9"/>